<dbReference type="STRING" id="1622118.Lupro_04640"/>
<feature type="domain" description="MobA-like NTP transferase" evidence="1">
    <location>
        <begin position="8"/>
        <end position="158"/>
    </location>
</feature>
<dbReference type="PANTHER" id="PTHR43777:SF1">
    <property type="entry name" value="MOLYBDENUM COFACTOR CYTIDYLYLTRANSFERASE"/>
    <property type="match status" value="1"/>
</dbReference>
<dbReference type="PANTHER" id="PTHR43777">
    <property type="entry name" value="MOLYBDENUM COFACTOR CYTIDYLYLTRANSFERASE"/>
    <property type="match status" value="1"/>
</dbReference>
<dbReference type="AlphaFoldDB" id="A0A109RNC2"/>
<dbReference type="EMBL" id="CP013355">
    <property type="protein sequence ID" value="AMC10571.1"/>
    <property type="molecule type" value="Genomic_DNA"/>
</dbReference>
<dbReference type="Pfam" id="PF12804">
    <property type="entry name" value="NTP_transf_3"/>
    <property type="match status" value="1"/>
</dbReference>
<dbReference type="SUPFAM" id="SSF53448">
    <property type="entry name" value="Nucleotide-diphospho-sugar transferases"/>
    <property type="match status" value="1"/>
</dbReference>
<evidence type="ECO:0000259" key="1">
    <source>
        <dbReference type="Pfam" id="PF12804"/>
    </source>
</evidence>
<reference evidence="2 3" key="2">
    <citation type="journal article" date="2016" name="Int. J. Syst. Evol. Microbiol.">
        <title>Lutibacter profundi sp. nov., isolated from a deep-sea hydrothermal system on the Arctic Mid-Ocean Ridge and emended description of the genus Lutibacter.</title>
        <authorList>
            <person name="Le Moine Bauer S."/>
            <person name="Roalkvam I."/>
            <person name="Steen I.H."/>
            <person name="Dahle H."/>
        </authorList>
    </citation>
    <scope>NUCLEOTIDE SEQUENCE [LARGE SCALE GENOMIC DNA]</scope>
    <source>
        <strain evidence="2 3">LP1</strain>
    </source>
</reference>
<dbReference type="GO" id="GO:0016779">
    <property type="term" value="F:nucleotidyltransferase activity"/>
    <property type="evidence" value="ECO:0007669"/>
    <property type="project" value="UniProtKB-ARBA"/>
</dbReference>
<dbReference type="Gene3D" id="3.90.550.10">
    <property type="entry name" value="Spore Coat Polysaccharide Biosynthesis Protein SpsA, Chain A"/>
    <property type="match status" value="1"/>
</dbReference>
<protein>
    <recommendedName>
        <fullName evidence="1">MobA-like NTP transferase domain-containing protein</fullName>
    </recommendedName>
</protein>
<gene>
    <name evidence="2" type="ORF">Lupro_04640</name>
</gene>
<name>A0A109RNC2_9FLAO</name>
<dbReference type="KEGG" id="lut:Lupro_04640"/>
<dbReference type="RefSeq" id="WP_068206722.1">
    <property type="nucleotide sequence ID" value="NZ_CP013355.1"/>
</dbReference>
<dbReference type="InterPro" id="IPR029044">
    <property type="entry name" value="Nucleotide-diphossugar_trans"/>
</dbReference>
<organism evidence="2 3">
    <name type="scientific">Lutibacter profundi</name>
    <dbReference type="NCBI Taxonomy" id="1622118"/>
    <lineage>
        <taxon>Bacteria</taxon>
        <taxon>Pseudomonadati</taxon>
        <taxon>Bacteroidota</taxon>
        <taxon>Flavobacteriia</taxon>
        <taxon>Flavobacteriales</taxon>
        <taxon>Flavobacteriaceae</taxon>
        <taxon>Lutibacter</taxon>
    </lineage>
</organism>
<dbReference type="Proteomes" id="UP000059672">
    <property type="component" value="Chromosome"/>
</dbReference>
<evidence type="ECO:0000313" key="3">
    <source>
        <dbReference type="Proteomes" id="UP000059672"/>
    </source>
</evidence>
<evidence type="ECO:0000313" key="2">
    <source>
        <dbReference type="EMBL" id="AMC10571.1"/>
    </source>
</evidence>
<dbReference type="OrthoDB" id="9779263at2"/>
<keyword evidence="3" id="KW-1185">Reference proteome</keyword>
<proteinExistence type="predicted"/>
<reference evidence="3" key="1">
    <citation type="submission" date="2015-12" db="EMBL/GenBank/DDBJ databases">
        <title>Complete genome sequence of Lutibacter profundus strain LP1.</title>
        <authorList>
            <person name="Wissuwa J."/>
            <person name="Le Moine Bauer S."/>
            <person name="Stokke R."/>
            <person name="Dahle H."/>
            <person name="Steen I.H."/>
        </authorList>
    </citation>
    <scope>NUCLEOTIDE SEQUENCE [LARGE SCALE GENOMIC DNA]</scope>
    <source>
        <strain evidence="3">LP1</strain>
    </source>
</reference>
<accession>A0A109RNC2</accession>
<sequence>MKNKTTFVLLAGGKSERMGVDKGLLKYQQTFWILEQLYRVSKTSISEVYIGLGFNYQHYFEAIPWLENALLNPVSFNSINIRVVINKHPELGSFSTLQTILKILNSTSSILLNHIDIPILNTRELEQIIDTQNLVVIPTYNTERGHPVKLHPSFWRTLIPINLKSKNARLDYQLKNLPAKDISFIKVNDCSIIQNLNTKKEWISFLNKK</sequence>
<dbReference type="InterPro" id="IPR025877">
    <property type="entry name" value="MobA-like_NTP_Trfase"/>
</dbReference>
<dbReference type="PATRIC" id="fig|1622118.3.peg.969"/>